<dbReference type="Gene3D" id="3.40.50.720">
    <property type="entry name" value="NAD(P)-binding Rossmann-like Domain"/>
    <property type="match status" value="1"/>
</dbReference>
<evidence type="ECO:0000259" key="5">
    <source>
        <dbReference type="Pfam" id="PF03446"/>
    </source>
</evidence>
<sequence length="297" mass="30944">MSKTTVGFIGVGRLGFPLAAALADAGFPVVCTNRGRAEEIVARGATIPGDGTARAVAEAADVVVSCLPSVASLEEVTTGPGGVLSAGQVPPLIEASTFSLTDKARIRAEFTARGAELFDAPVSGTPAMVEARMAVIYASGDQGVHDRFADVFKAMSPNYTYVGDFGTGTKMKLVAQFLGMVHVTAAVEAMAYAKLAGLDLGQVAELISASPGAMSGQFKVRAPLIAAGRFEGRLVTVNMALKDLEEIIAYGEELDAPLDLVHIANEHYRKLAEDGFGEADPGKLFDALLGERLVRAQ</sequence>
<comment type="caution">
    <text evidence="7">The sequence shown here is derived from an EMBL/GenBank/DDBJ whole genome shotgun (WGS) entry which is preliminary data.</text>
</comment>
<dbReference type="SUPFAM" id="SSF51735">
    <property type="entry name" value="NAD(P)-binding Rossmann-fold domains"/>
    <property type="match status" value="1"/>
</dbReference>
<name>A0A558AIL5_9PSEU</name>
<dbReference type="InterPro" id="IPR013328">
    <property type="entry name" value="6PGD_dom2"/>
</dbReference>
<organism evidence="7 8">
    <name type="scientific">Amycolatopsis acidiphila</name>
    <dbReference type="NCBI Taxonomy" id="715473"/>
    <lineage>
        <taxon>Bacteria</taxon>
        <taxon>Bacillati</taxon>
        <taxon>Actinomycetota</taxon>
        <taxon>Actinomycetes</taxon>
        <taxon>Pseudonocardiales</taxon>
        <taxon>Pseudonocardiaceae</taxon>
        <taxon>Amycolatopsis</taxon>
    </lineage>
</organism>
<evidence type="ECO:0000256" key="1">
    <source>
        <dbReference type="ARBA" id="ARBA00009080"/>
    </source>
</evidence>
<dbReference type="PANTHER" id="PTHR43060:SF15">
    <property type="entry name" value="3-HYDROXYISOBUTYRATE DEHYDROGENASE-LIKE 1, MITOCHONDRIAL-RELATED"/>
    <property type="match status" value="1"/>
</dbReference>
<dbReference type="Pfam" id="PF14833">
    <property type="entry name" value="NAD_binding_11"/>
    <property type="match status" value="1"/>
</dbReference>
<evidence type="ECO:0000313" key="8">
    <source>
        <dbReference type="Proteomes" id="UP000318578"/>
    </source>
</evidence>
<reference evidence="7 8" key="1">
    <citation type="submission" date="2019-07" db="EMBL/GenBank/DDBJ databases">
        <title>New species of Amycolatopsis and Streptomyces.</title>
        <authorList>
            <person name="Duangmal K."/>
            <person name="Teo W.F.A."/>
            <person name="Lipun K."/>
        </authorList>
    </citation>
    <scope>NUCLEOTIDE SEQUENCE [LARGE SCALE GENOMIC DNA]</scope>
    <source>
        <strain evidence="7 8">JCM 30562</strain>
    </source>
</reference>
<dbReference type="GO" id="GO:0016491">
    <property type="term" value="F:oxidoreductase activity"/>
    <property type="evidence" value="ECO:0007669"/>
    <property type="project" value="UniProtKB-KW"/>
</dbReference>
<dbReference type="RefSeq" id="WP_144635905.1">
    <property type="nucleotide sequence ID" value="NZ_BNAX01000018.1"/>
</dbReference>
<keyword evidence="3" id="KW-0520">NAD</keyword>
<evidence type="ECO:0000256" key="2">
    <source>
        <dbReference type="ARBA" id="ARBA00023002"/>
    </source>
</evidence>
<proteinExistence type="inferred from homology"/>
<comment type="similarity">
    <text evidence="1">Belongs to the HIBADH-related family.</text>
</comment>
<dbReference type="Proteomes" id="UP000318578">
    <property type="component" value="Unassembled WGS sequence"/>
</dbReference>
<feature type="domain" description="6-phosphogluconate dehydrogenase NADP-binding" evidence="5">
    <location>
        <begin position="5"/>
        <end position="163"/>
    </location>
</feature>
<dbReference type="InterPro" id="IPR015815">
    <property type="entry name" value="HIBADH-related"/>
</dbReference>
<accession>A0A558AIL5</accession>
<dbReference type="GO" id="GO:0051287">
    <property type="term" value="F:NAD binding"/>
    <property type="evidence" value="ECO:0007669"/>
    <property type="project" value="InterPro"/>
</dbReference>
<dbReference type="Gene3D" id="1.10.1040.10">
    <property type="entry name" value="N-(1-d-carboxylethyl)-l-norvaline Dehydrogenase, domain 2"/>
    <property type="match status" value="1"/>
</dbReference>
<dbReference type="InterPro" id="IPR008927">
    <property type="entry name" value="6-PGluconate_DH-like_C_sf"/>
</dbReference>
<evidence type="ECO:0000256" key="4">
    <source>
        <dbReference type="PIRSR" id="PIRSR000103-1"/>
    </source>
</evidence>
<protein>
    <submittedName>
        <fullName evidence="7">NAD(P)-dependent oxidoreductase</fullName>
    </submittedName>
</protein>
<dbReference type="AlphaFoldDB" id="A0A558AIL5"/>
<evidence type="ECO:0000313" key="7">
    <source>
        <dbReference type="EMBL" id="TVT24108.1"/>
    </source>
</evidence>
<keyword evidence="8" id="KW-1185">Reference proteome</keyword>
<evidence type="ECO:0000256" key="3">
    <source>
        <dbReference type="ARBA" id="ARBA00023027"/>
    </source>
</evidence>
<dbReference type="OrthoDB" id="9135493at2"/>
<dbReference type="SUPFAM" id="SSF48179">
    <property type="entry name" value="6-phosphogluconate dehydrogenase C-terminal domain-like"/>
    <property type="match status" value="1"/>
</dbReference>
<gene>
    <name evidence="7" type="ORF">FNH06_07875</name>
</gene>
<feature type="active site" evidence="4">
    <location>
        <position position="172"/>
    </location>
</feature>
<dbReference type="InterPro" id="IPR006115">
    <property type="entry name" value="6PGDH_NADP-bd"/>
</dbReference>
<dbReference type="PIRSF" id="PIRSF000103">
    <property type="entry name" value="HIBADH"/>
    <property type="match status" value="1"/>
</dbReference>
<feature type="domain" description="3-hydroxyisobutyrate dehydrogenase-like NAD-binding" evidence="6">
    <location>
        <begin position="166"/>
        <end position="281"/>
    </location>
</feature>
<dbReference type="InterPro" id="IPR029154">
    <property type="entry name" value="HIBADH-like_NADP-bd"/>
</dbReference>
<dbReference type="PANTHER" id="PTHR43060">
    <property type="entry name" value="3-HYDROXYISOBUTYRATE DEHYDROGENASE-LIKE 1, MITOCHONDRIAL-RELATED"/>
    <property type="match status" value="1"/>
</dbReference>
<dbReference type="EMBL" id="VJZA01000008">
    <property type="protein sequence ID" value="TVT24108.1"/>
    <property type="molecule type" value="Genomic_DNA"/>
</dbReference>
<dbReference type="GO" id="GO:0050661">
    <property type="term" value="F:NADP binding"/>
    <property type="evidence" value="ECO:0007669"/>
    <property type="project" value="InterPro"/>
</dbReference>
<keyword evidence="2" id="KW-0560">Oxidoreductase</keyword>
<evidence type="ECO:0000259" key="6">
    <source>
        <dbReference type="Pfam" id="PF14833"/>
    </source>
</evidence>
<dbReference type="Pfam" id="PF03446">
    <property type="entry name" value="NAD_binding_2"/>
    <property type="match status" value="1"/>
</dbReference>
<dbReference type="InterPro" id="IPR036291">
    <property type="entry name" value="NAD(P)-bd_dom_sf"/>
</dbReference>